<dbReference type="RefSeq" id="XP_033668401.1">
    <property type="nucleotide sequence ID" value="XM_033806284.1"/>
</dbReference>
<reference evidence="1" key="1">
    <citation type="journal article" date="2020" name="Stud. Mycol.">
        <title>101 Dothideomycetes genomes: a test case for predicting lifestyles and emergence of pathogens.</title>
        <authorList>
            <person name="Haridas S."/>
            <person name="Albert R."/>
            <person name="Binder M."/>
            <person name="Bloem J."/>
            <person name="Labutti K."/>
            <person name="Salamov A."/>
            <person name="Andreopoulos B."/>
            <person name="Baker S."/>
            <person name="Barry K."/>
            <person name="Bills G."/>
            <person name="Bluhm B."/>
            <person name="Cannon C."/>
            <person name="Castanera R."/>
            <person name="Culley D."/>
            <person name="Daum C."/>
            <person name="Ezra D."/>
            <person name="Gonzalez J."/>
            <person name="Henrissat B."/>
            <person name="Kuo A."/>
            <person name="Liang C."/>
            <person name="Lipzen A."/>
            <person name="Lutzoni F."/>
            <person name="Magnuson J."/>
            <person name="Mondo S."/>
            <person name="Nolan M."/>
            <person name="Ohm R."/>
            <person name="Pangilinan J."/>
            <person name="Park H.-J."/>
            <person name="Ramirez L."/>
            <person name="Alfaro M."/>
            <person name="Sun H."/>
            <person name="Tritt A."/>
            <person name="Yoshinaga Y."/>
            <person name="Zwiers L.-H."/>
            <person name="Turgeon B."/>
            <person name="Goodwin S."/>
            <person name="Spatafora J."/>
            <person name="Crous P."/>
            <person name="Grigoriev I."/>
        </authorList>
    </citation>
    <scope>NUCLEOTIDE SEQUENCE</scope>
    <source>
        <strain evidence="1">ATCC 36951</strain>
    </source>
</reference>
<evidence type="ECO:0000313" key="2">
    <source>
        <dbReference type="Proteomes" id="UP000799537"/>
    </source>
</evidence>
<protein>
    <submittedName>
        <fullName evidence="1">Uncharacterized protein</fullName>
    </submittedName>
</protein>
<keyword evidence="2" id="KW-1185">Reference proteome</keyword>
<proteinExistence type="predicted"/>
<dbReference type="GeneID" id="54559556"/>
<sequence length="314" mass="36463">MAPATRRHKAMPREVASIMMEYDAINARATDYDERANRVGYHVNLINFEARWRHPKNPHLQDLARQAFLNARPHDVEPTILYQHQPFAHPYGPPLRSPRVSFTPSFSYVTHIDFHMPRTTRVAHDLIIDKIFAVCPQLKTLHVVVRGLDEAGDSWDALEEVVDLMHSIEIALSKNTTVRVKTLDFCPEFVGISETLMPYNSANPRRVRIGKWDLRSYFEQVQPLQMLINEFTLKHGHYLVTAMYYMALLKEFRGYQVDGFKWAFDQGQAVPGFLARAALAHPKQKTIFEPEMRQALKEVLDQKAVNRLHWPTRH</sequence>
<evidence type="ECO:0000313" key="1">
    <source>
        <dbReference type="EMBL" id="KAF2167512.1"/>
    </source>
</evidence>
<organism evidence="1 2">
    <name type="scientific">Zasmidium cellare ATCC 36951</name>
    <dbReference type="NCBI Taxonomy" id="1080233"/>
    <lineage>
        <taxon>Eukaryota</taxon>
        <taxon>Fungi</taxon>
        <taxon>Dikarya</taxon>
        <taxon>Ascomycota</taxon>
        <taxon>Pezizomycotina</taxon>
        <taxon>Dothideomycetes</taxon>
        <taxon>Dothideomycetidae</taxon>
        <taxon>Mycosphaerellales</taxon>
        <taxon>Mycosphaerellaceae</taxon>
        <taxon>Zasmidium</taxon>
    </lineage>
</organism>
<dbReference type="AlphaFoldDB" id="A0A6A6CNL8"/>
<accession>A0A6A6CNL8</accession>
<dbReference type="EMBL" id="ML993593">
    <property type="protein sequence ID" value="KAF2167512.1"/>
    <property type="molecule type" value="Genomic_DNA"/>
</dbReference>
<name>A0A6A6CNL8_ZASCE</name>
<dbReference type="Proteomes" id="UP000799537">
    <property type="component" value="Unassembled WGS sequence"/>
</dbReference>
<gene>
    <name evidence="1" type="ORF">M409DRAFT_22320</name>
</gene>